<keyword evidence="2" id="KW-0547">Nucleotide-binding</keyword>
<feature type="domain" description="Protein kinase" evidence="5">
    <location>
        <begin position="1"/>
        <end position="251"/>
    </location>
</feature>
<dbReference type="EMBL" id="CP102514">
    <property type="protein sequence ID" value="UUY49022.1"/>
    <property type="molecule type" value="Genomic_DNA"/>
</dbReference>
<dbReference type="Proteomes" id="UP001057738">
    <property type="component" value="Chromosome"/>
</dbReference>
<dbReference type="GeneID" id="95575487"/>
<dbReference type="GO" id="GO:0004674">
    <property type="term" value="F:protein serine/threonine kinase activity"/>
    <property type="evidence" value="ECO:0007669"/>
    <property type="project" value="UniProtKB-KW"/>
</dbReference>
<evidence type="ECO:0000313" key="7">
    <source>
        <dbReference type="Proteomes" id="UP001057738"/>
    </source>
</evidence>
<protein>
    <submittedName>
        <fullName evidence="6">Serine/threonine protein kinase</fullName>
    </submittedName>
</protein>
<gene>
    <name evidence="6" type="ORF">NRK68_18530</name>
</gene>
<evidence type="ECO:0000256" key="1">
    <source>
        <dbReference type="ARBA" id="ARBA00022679"/>
    </source>
</evidence>
<reference evidence="6" key="1">
    <citation type="submission" date="2022-08" db="EMBL/GenBank/DDBJ databases">
        <authorList>
            <person name="Tian L."/>
        </authorList>
    </citation>
    <scope>NUCLEOTIDE SEQUENCE</scope>
    <source>
        <strain evidence="6">CM253</strain>
    </source>
</reference>
<organism evidence="6 7">
    <name type="scientific">Streptomyces yangpuensis</name>
    <dbReference type="NCBI Taxonomy" id="1648182"/>
    <lineage>
        <taxon>Bacteria</taxon>
        <taxon>Bacillati</taxon>
        <taxon>Actinomycetota</taxon>
        <taxon>Actinomycetes</taxon>
        <taxon>Kitasatosporales</taxon>
        <taxon>Streptomycetaceae</taxon>
        <taxon>Streptomyces</taxon>
    </lineage>
</organism>
<dbReference type="InterPro" id="IPR011009">
    <property type="entry name" value="Kinase-like_dom_sf"/>
</dbReference>
<keyword evidence="4" id="KW-0067">ATP-binding</keyword>
<dbReference type="InterPro" id="IPR000719">
    <property type="entry name" value="Prot_kinase_dom"/>
</dbReference>
<name>A0ABY5PYN8_9ACTN</name>
<proteinExistence type="predicted"/>
<evidence type="ECO:0000256" key="4">
    <source>
        <dbReference type="ARBA" id="ARBA00022840"/>
    </source>
</evidence>
<dbReference type="PANTHER" id="PTHR43289">
    <property type="entry name" value="MITOGEN-ACTIVATED PROTEIN KINASE KINASE KINASE 20-RELATED"/>
    <property type="match status" value="1"/>
</dbReference>
<dbReference type="RefSeq" id="WP_257856257.1">
    <property type="nucleotide sequence ID" value="NZ_CP102514.1"/>
</dbReference>
<accession>A0ABY5PYN8</accession>
<evidence type="ECO:0000313" key="6">
    <source>
        <dbReference type="EMBL" id="UUY49022.1"/>
    </source>
</evidence>
<keyword evidence="1" id="KW-0808">Transferase</keyword>
<dbReference type="SUPFAM" id="SSF56112">
    <property type="entry name" value="Protein kinase-like (PK-like)"/>
    <property type="match status" value="1"/>
</dbReference>
<sequence length="286" mass="29337">MEALRHDDPVRVGAYVALARLDAEPDSTAPERRFVVRSGSGDGRTLLARLPRPGVDPTRWAIEAEGARRLSVPGFLPVGEVGGGGAEPPWCAGPYVPAVPLPGALRAHGGPLPDPVVRALGAALARTLATAHAQGVPHAGLSPAAVLLTADGPLLSGFGAVRAAAPDGEPRSGLPGLDSGCLAPEQAAGGRPRPPGDVYALGAVLAYAATGHTVPERDELPSFLREPVTACLSRDPGRRPQAHQLFPHPEPAGPMPLPAPLVVALAHQSARILAAELPVPAPWTDR</sequence>
<dbReference type="SMART" id="SM00220">
    <property type="entry name" value="S_TKc"/>
    <property type="match status" value="1"/>
</dbReference>
<keyword evidence="3 6" id="KW-0418">Kinase</keyword>
<keyword evidence="7" id="KW-1185">Reference proteome</keyword>
<keyword evidence="6" id="KW-0723">Serine/threonine-protein kinase</keyword>
<dbReference type="Gene3D" id="1.10.510.10">
    <property type="entry name" value="Transferase(Phosphotransferase) domain 1"/>
    <property type="match status" value="1"/>
</dbReference>
<evidence type="ECO:0000256" key="3">
    <source>
        <dbReference type="ARBA" id="ARBA00022777"/>
    </source>
</evidence>
<dbReference type="PANTHER" id="PTHR43289:SF34">
    <property type="entry name" value="SERINE_THREONINE-PROTEIN KINASE YBDM-RELATED"/>
    <property type="match status" value="1"/>
</dbReference>
<evidence type="ECO:0000259" key="5">
    <source>
        <dbReference type="PROSITE" id="PS50011"/>
    </source>
</evidence>
<evidence type="ECO:0000256" key="2">
    <source>
        <dbReference type="ARBA" id="ARBA00022741"/>
    </source>
</evidence>
<dbReference type="PROSITE" id="PS50011">
    <property type="entry name" value="PROTEIN_KINASE_DOM"/>
    <property type="match status" value="1"/>
</dbReference>